<protein>
    <submittedName>
        <fullName evidence="1">Uncharacterized protein</fullName>
    </submittedName>
</protein>
<organism evidence="1 2">
    <name type="scientific">Spiromyces aspiralis</name>
    <dbReference type="NCBI Taxonomy" id="68401"/>
    <lineage>
        <taxon>Eukaryota</taxon>
        <taxon>Fungi</taxon>
        <taxon>Fungi incertae sedis</taxon>
        <taxon>Zoopagomycota</taxon>
        <taxon>Kickxellomycotina</taxon>
        <taxon>Kickxellomycetes</taxon>
        <taxon>Kickxellales</taxon>
        <taxon>Kickxellaceae</taxon>
        <taxon>Spiromyces</taxon>
    </lineage>
</organism>
<comment type="caution">
    <text evidence="1">The sequence shown here is derived from an EMBL/GenBank/DDBJ whole genome shotgun (WGS) entry which is preliminary data.</text>
</comment>
<sequence length="157" mass="17802">MGAGASKAARRYPRGADVSRSAAEEVRSSQRITEERDAEFAKNEKDEQVKNEQFMQNLNFLVRPKETLVYTTSSNPQTNRSVQTLMHRKWEDDVETRDLDRVSAESVTRLLRETLQGLGDDTTRIESLSAKYQLSPHIAQSLVKYLRATPPPPPPKS</sequence>
<keyword evidence="2" id="KW-1185">Reference proteome</keyword>
<dbReference type="Proteomes" id="UP001145114">
    <property type="component" value="Unassembled WGS sequence"/>
</dbReference>
<gene>
    <name evidence="1" type="ORF">EV182_005781</name>
</gene>
<accession>A0ACC1H9I6</accession>
<name>A0ACC1H9I6_9FUNG</name>
<proteinExistence type="predicted"/>
<reference evidence="1" key="1">
    <citation type="submission" date="2022-06" db="EMBL/GenBank/DDBJ databases">
        <title>Phylogenomic reconstructions and comparative analyses of Kickxellomycotina fungi.</title>
        <authorList>
            <person name="Reynolds N.K."/>
            <person name="Stajich J.E."/>
            <person name="Barry K."/>
            <person name="Grigoriev I.V."/>
            <person name="Crous P."/>
            <person name="Smith M.E."/>
        </authorList>
    </citation>
    <scope>NUCLEOTIDE SEQUENCE</scope>
    <source>
        <strain evidence="1">RSA 2271</strain>
    </source>
</reference>
<evidence type="ECO:0000313" key="2">
    <source>
        <dbReference type="Proteomes" id="UP001145114"/>
    </source>
</evidence>
<evidence type="ECO:0000313" key="1">
    <source>
        <dbReference type="EMBL" id="KAJ1673154.1"/>
    </source>
</evidence>
<dbReference type="EMBL" id="JAMZIH010007311">
    <property type="protein sequence ID" value="KAJ1673154.1"/>
    <property type="molecule type" value="Genomic_DNA"/>
</dbReference>